<dbReference type="PRINTS" id="PR00120">
    <property type="entry name" value="HATPASE"/>
</dbReference>
<dbReference type="PROSITE" id="PS00154">
    <property type="entry name" value="ATPASE_E1_E2"/>
    <property type="match status" value="1"/>
</dbReference>
<evidence type="ECO:0000256" key="7">
    <source>
        <dbReference type="ARBA" id="ARBA00022967"/>
    </source>
</evidence>
<accession>A0ABR7LXZ6</accession>
<dbReference type="Gene3D" id="1.20.1110.10">
    <property type="entry name" value="Calcium-transporting ATPase, transmembrane domain"/>
    <property type="match status" value="2"/>
</dbReference>
<dbReference type="InterPro" id="IPR036163">
    <property type="entry name" value="HMA_dom_sf"/>
</dbReference>
<dbReference type="SUPFAM" id="SSF81660">
    <property type="entry name" value="Metal cation-transporting ATPase, ATP-binding domain N"/>
    <property type="match status" value="1"/>
</dbReference>
<keyword evidence="5" id="KW-0067">ATP-binding</keyword>
<dbReference type="InterPro" id="IPR023298">
    <property type="entry name" value="ATPase_P-typ_TM_dom_sf"/>
</dbReference>
<dbReference type="Gene3D" id="3.30.70.100">
    <property type="match status" value="1"/>
</dbReference>
<evidence type="ECO:0000256" key="2">
    <source>
        <dbReference type="ARBA" id="ARBA00022692"/>
    </source>
</evidence>
<keyword evidence="4" id="KW-0547">Nucleotide-binding</keyword>
<dbReference type="Pfam" id="PF00702">
    <property type="entry name" value="Hydrolase"/>
    <property type="match status" value="1"/>
</dbReference>
<dbReference type="NCBIfam" id="TIGR01494">
    <property type="entry name" value="ATPase_P-type"/>
    <property type="match status" value="2"/>
</dbReference>
<keyword evidence="7" id="KW-1278">Translocase</keyword>
<dbReference type="PANTHER" id="PTHR24093">
    <property type="entry name" value="CATION TRANSPORTING ATPASE"/>
    <property type="match status" value="1"/>
</dbReference>
<evidence type="ECO:0000256" key="8">
    <source>
        <dbReference type="ARBA" id="ARBA00022989"/>
    </source>
</evidence>
<dbReference type="InterPro" id="IPR023299">
    <property type="entry name" value="ATPase_P-typ_cyto_dom_N"/>
</dbReference>
<evidence type="ECO:0000256" key="6">
    <source>
        <dbReference type="ARBA" id="ARBA00022842"/>
    </source>
</evidence>
<dbReference type="Gene3D" id="2.70.150.10">
    <property type="entry name" value="Calcium-transporting ATPase, cytoplasmic transduction domain A"/>
    <property type="match status" value="1"/>
</dbReference>
<reference evidence="13 14" key="1">
    <citation type="submission" date="2020-06" db="EMBL/GenBank/DDBJ databases">
        <title>Actinomadura xiongansis sp. nov., isolated from soil of Baiyangdian.</title>
        <authorList>
            <person name="Zhang X."/>
        </authorList>
    </citation>
    <scope>NUCLEOTIDE SEQUENCE [LARGE SCALE GENOMIC DNA]</scope>
    <source>
        <strain evidence="13 14">HBUM206468</strain>
    </source>
</reference>
<evidence type="ECO:0000313" key="13">
    <source>
        <dbReference type="EMBL" id="MBC6469563.1"/>
    </source>
</evidence>
<keyword evidence="6" id="KW-0460">Magnesium</keyword>
<dbReference type="InterPro" id="IPR059000">
    <property type="entry name" value="ATPase_P-type_domA"/>
</dbReference>
<dbReference type="InterPro" id="IPR001757">
    <property type="entry name" value="P_typ_ATPase"/>
</dbReference>
<feature type="domain" description="Cation-transporting P-type ATPase C-terminal" evidence="12">
    <location>
        <begin position="1402"/>
        <end position="1558"/>
    </location>
</feature>
<dbReference type="InterPro" id="IPR044492">
    <property type="entry name" value="P_typ_ATPase_HD_dom"/>
</dbReference>
<dbReference type="SUPFAM" id="SSF81653">
    <property type="entry name" value="Calcium ATPase, transduction domain A"/>
    <property type="match status" value="1"/>
</dbReference>
<dbReference type="InterPro" id="IPR006068">
    <property type="entry name" value="ATPase_P-typ_cation-transptr_C"/>
</dbReference>
<keyword evidence="3" id="KW-0479">Metal-binding</keyword>
<dbReference type="Gene3D" id="3.40.1110.10">
    <property type="entry name" value="Calcium-transporting ATPase, cytoplasmic domain N"/>
    <property type="match status" value="1"/>
</dbReference>
<evidence type="ECO:0000256" key="1">
    <source>
        <dbReference type="ARBA" id="ARBA00004651"/>
    </source>
</evidence>
<feature type="domain" description="P-type ATPase A" evidence="11">
    <location>
        <begin position="813"/>
        <end position="911"/>
    </location>
</feature>
<dbReference type="Gene3D" id="3.40.50.1000">
    <property type="entry name" value="HAD superfamily/HAD-like"/>
    <property type="match status" value="2"/>
</dbReference>
<comment type="caution">
    <text evidence="13">The sequence shown here is derived from an EMBL/GenBank/DDBJ whole genome shotgun (WGS) entry which is preliminary data.</text>
</comment>
<keyword evidence="14" id="KW-1185">Reference proteome</keyword>
<proteinExistence type="predicted"/>
<dbReference type="EMBL" id="JABVEC010000028">
    <property type="protein sequence ID" value="MBC6469563.1"/>
    <property type="molecule type" value="Genomic_DNA"/>
</dbReference>
<evidence type="ECO:0000256" key="4">
    <source>
        <dbReference type="ARBA" id="ARBA00022741"/>
    </source>
</evidence>
<comment type="catalytic activity">
    <reaction evidence="10">
        <text>ATP + H2O = ADP + phosphate + H(+)</text>
        <dbReference type="Rhea" id="RHEA:13065"/>
        <dbReference type="ChEBI" id="CHEBI:15377"/>
        <dbReference type="ChEBI" id="CHEBI:15378"/>
        <dbReference type="ChEBI" id="CHEBI:30616"/>
        <dbReference type="ChEBI" id="CHEBI:43474"/>
        <dbReference type="ChEBI" id="CHEBI:456216"/>
    </reaction>
</comment>
<keyword evidence="8" id="KW-1133">Transmembrane helix</keyword>
<keyword evidence="2" id="KW-0812">Transmembrane</keyword>
<name>A0ABR7LXZ6_9ACTN</name>
<protein>
    <submittedName>
        <fullName evidence="13">Cation-translocating P-type ATPase</fullName>
    </submittedName>
</protein>
<dbReference type="InterPro" id="IPR018303">
    <property type="entry name" value="ATPase_P-typ_P_site"/>
</dbReference>
<dbReference type="SUPFAM" id="SSF55008">
    <property type="entry name" value="HMA, heavy metal-associated domain"/>
    <property type="match status" value="1"/>
</dbReference>
<evidence type="ECO:0000313" key="14">
    <source>
        <dbReference type="Proteomes" id="UP000805614"/>
    </source>
</evidence>
<keyword evidence="9" id="KW-0472">Membrane</keyword>
<gene>
    <name evidence="13" type="ORF">HKK74_29325</name>
</gene>
<dbReference type="Proteomes" id="UP000805614">
    <property type="component" value="Unassembled WGS sequence"/>
</dbReference>
<evidence type="ECO:0000256" key="9">
    <source>
        <dbReference type="ARBA" id="ARBA00023136"/>
    </source>
</evidence>
<dbReference type="SFLD" id="SFLDS00003">
    <property type="entry name" value="Haloacid_Dehalogenase"/>
    <property type="match status" value="1"/>
</dbReference>
<dbReference type="Pfam" id="PF00122">
    <property type="entry name" value="E1-E2_ATPase"/>
    <property type="match status" value="1"/>
</dbReference>
<evidence type="ECO:0000259" key="11">
    <source>
        <dbReference type="Pfam" id="PF00122"/>
    </source>
</evidence>
<dbReference type="PRINTS" id="PR00119">
    <property type="entry name" value="CATATPASE"/>
</dbReference>
<evidence type="ECO:0000256" key="10">
    <source>
        <dbReference type="ARBA" id="ARBA00049360"/>
    </source>
</evidence>
<dbReference type="PANTHER" id="PTHR24093:SF513">
    <property type="entry name" value="CATION-TRANSPORTING ATPASE I-RELATED"/>
    <property type="match status" value="1"/>
</dbReference>
<sequence>MAGGAASAAGSAAGSAASAAGEAVSAAGSLAGSIRVLPVRTAKGTTDLASAIASAAAATLGDLGPVRHRRRVWSSDGRAHIEVRGLTGRGVHHRRLAKAVTAALKDLKGVDWAAVNAATQQILVSFDDGELSADDLVDVIESVEDAHDTGDDTFPWTRQHPGDPTRLAAPIGVLAMDAVAMAVALSRPPAWVPVIPRGLRAPIAIIEMQPRLWEAIVRRIGPVNTELLFGIVNATVNGLSRAPTPLALDMLFRVIHLAEHQARHTVWLHREPELCASGEHLPYETHERVPRPVPLPKGPIERTADRVSIASLVGAGGVLAWTHSPERAAQAMLVLLPRAARFGREGFAATLARDLCRRGVVPLDGAAFRRLDRVDTVVIDSEVLCGARPQILSAAATTPDLRDADVWSIASKVVRGRRLDEMQGEGPWSKRQWTLRRAPDAAPGRPDGATALTLDLFDSAGTRLGRVRVGCELDPLADALLGAVRHGVDRLVLTGHDSMGDLFSWADQVLPGAEPLADQIRAMQEDGRGVLLVAGVHDAALDAADVGVGVLRDSGPVPWSADLLVGPGLADVCRLMHALPAARKVSDRSAHLGLGGSALGALVSSVGQPNRSAFGMAPVHSASLISLLGGVLAARRVAAEPDPKPVTRAAWHTLTAEDALVRLASAARDMDRRPAAGHGIKAALRSARTRLTPPAGLPRPPGWITGPASTLVVTPARGSAELLKAMGEELHDPLTPVLALGAAASAIVGSSVDAWLVGSVITGNAAVSSLQRIRAERALSKLLISEELPARKVLWTPPDADVVDDLFEGLDAAGVEKVPSRGLRVGDVIMLAPSDVVPADARLLQAEDLEVDESSLTGESLPVTKTTEPTPAAALADRTCMVYEGSAILTGTGYAVVVATGAATQSGRATAAAGRAAPPAGLQVHLSELTRIALPATGFAGLAVTGLGILRGIGLRDAVSSGIAIAVAAVPEGLPLVATVSQLAAARRLSRRGVLVRSSRSLEALGRVDTICFDKTGTLTEGRLAVTRVAGPGGDIGLDSHLGRRLLQVAAHASPQPDGTGRLAMAHATDRAIVEGARTHSALDDDWWLIDELPFETSRGYAASLGKEHGRLHLAVKGAPEVVLARCSSVLITRAKAQRAKAGAAMPKGIAATALKDAMPTAPMTPSRQRAAQALVRRLAEDGLRVLAVAERHLRAEQDPAEIEVAEVAEDLTLLGFVAIADVPRPSAAAAVRRLTEIGVRVTMITGDHPITAVAIAEMLGIPDADHVLTGAELDVLPEEERVARIAASTVFARVSPEQKVGIVQALQRAGHVVAMTGDGSNDAPAIRLADVGIGVSGHGSAVARNAADLVLADPDIGRIVDSALEGRALWSNVRDAVSILVGGNAGEVAFTLLATAIAGQAPLGTRQFLLVNLLTDMLPSLAVALAPAKADEEGQEAGPLTTGPVPSVLGPELARTIAVRGAATAFGATLAWQLGSFTGRRRRASTMALAALVGTELGQTLLTSSHSPLVITTVVVSGAILAAIVETPGVSTFFQCTPLGPVAWTIVLGSAAAGTVSAAIAARAVESRAVESRAQS</sequence>
<dbReference type="SUPFAM" id="SSF81665">
    <property type="entry name" value="Calcium ATPase, transmembrane domain M"/>
    <property type="match status" value="1"/>
</dbReference>
<evidence type="ECO:0000259" key="12">
    <source>
        <dbReference type="Pfam" id="PF00689"/>
    </source>
</evidence>
<dbReference type="InterPro" id="IPR023214">
    <property type="entry name" value="HAD_sf"/>
</dbReference>
<dbReference type="SFLD" id="SFLDG00002">
    <property type="entry name" value="C1.7:_P-type_atpase_like"/>
    <property type="match status" value="1"/>
</dbReference>
<evidence type="ECO:0000256" key="3">
    <source>
        <dbReference type="ARBA" id="ARBA00022723"/>
    </source>
</evidence>
<evidence type="ECO:0000256" key="5">
    <source>
        <dbReference type="ARBA" id="ARBA00022840"/>
    </source>
</evidence>
<dbReference type="InterPro" id="IPR008250">
    <property type="entry name" value="ATPase_P-typ_transduc_dom_A_sf"/>
</dbReference>
<dbReference type="SUPFAM" id="SSF56784">
    <property type="entry name" value="HAD-like"/>
    <property type="match status" value="1"/>
</dbReference>
<organism evidence="13 14">
    <name type="scientific">Actinomadura alba</name>
    <dbReference type="NCBI Taxonomy" id="406431"/>
    <lineage>
        <taxon>Bacteria</taxon>
        <taxon>Bacillati</taxon>
        <taxon>Actinomycetota</taxon>
        <taxon>Actinomycetes</taxon>
        <taxon>Streptosporangiales</taxon>
        <taxon>Thermomonosporaceae</taxon>
        <taxon>Actinomadura</taxon>
    </lineage>
</organism>
<dbReference type="InterPro" id="IPR036412">
    <property type="entry name" value="HAD-like_sf"/>
</dbReference>
<dbReference type="SFLD" id="SFLDF00027">
    <property type="entry name" value="p-type_atpase"/>
    <property type="match status" value="1"/>
</dbReference>
<dbReference type="Pfam" id="PF00689">
    <property type="entry name" value="Cation_ATPase_C"/>
    <property type="match status" value="1"/>
</dbReference>
<comment type="subcellular location">
    <subcellularLocation>
        <location evidence="1">Cell membrane</location>
        <topology evidence="1">Multi-pass membrane protein</topology>
    </subcellularLocation>
</comment>